<dbReference type="Pfam" id="PF21277">
    <property type="entry name" value="T6SS_VgrG3-like_C"/>
    <property type="match status" value="1"/>
</dbReference>
<feature type="domain" description="Type VI secretion system spike protein VgrG3-like C-terminal" evidence="2">
    <location>
        <begin position="50"/>
        <end position="122"/>
    </location>
</feature>
<comment type="caution">
    <text evidence="3">The sequence shown here is derived from an EMBL/GenBank/DDBJ whole genome shotgun (WGS) entry which is preliminary data.</text>
</comment>
<feature type="compositionally biased region" description="Gly residues" evidence="1">
    <location>
        <begin position="23"/>
        <end position="39"/>
    </location>
</feature>
<name>A0ABU8SAN9_9SPHN</name>
<organism evidence="3 4">
    <name type="scientific">Novosphingobium aquae</name>
    <dbReference type="NCBI Taxonomy" id="3133435"/>
    <lineage>
        <taxon>Bacteria</taxon>
        <taxon>Pseudomonadati</taxon>
        <taxon>Pseudomonadota</taxon>
        <taxon>Alphaproteobacteria</taxon>
        <taxon>Sphingomonadales</taxon>
        <taxon>Sphingomonadaceae</taxon>
        <taxon>Novosphingobium</taxon>
    </lineage>
</organism>
<feature type="region of interest" description="Disordered" evidence="1">
    <location>
        <begin position="1"/>
        <end position="42"/>
    </location>
</feature>
<protein>
    <recommendedName>
        <fullName evidence="2">Type VI secretion system spike protein VgrG3-like C-terminal domain-containing protein</fullName>
    </recommendedName>
</protein>
<dbReference type="Proteomes" id="UP001379235">
    <property type="component" value="Unassembled WGS sequence"/>
</dbReference>
<sequence length="144" mass="15058">MNTDGKTRHRLGSISERFESGSRGPGTVSGGQGDPGGVSYGTYQLASRTGTAGFSSAWKDIALREAEALASAQHAFIERTHYRPVIKAVAAGPDYDLGQRHAAACDAVWSTAVQHGGAAGLTTVADRRYPQELAAALALFDHGD</sequence>
<dbReference type="RefSeq" id="WP_339967352.1">
    <property type="nucleotide sequence ID" value="NZ_JBBHJY010000005.1"/>
</dbReference>
<evidence type="ECO:0000256" key="1">
    <source>
        <dbReference type="SAM" id="MobiDB-lite"/>
    </source>
</evidence>
<dbReference type="InterPro" id="IPR049073">
    <property type="entry name" value="T6SS_VgrG3-like_C"/>
</dbReference>
<evidence type="ECO:0000259" key="2">
    <source>
        <dbReference type="Pfam" id="PF21277"/>
    </source>
</evidence>
<reference evidence="3 4" key="1">
    <citation type="submission" date="2024-03" db="EMBL/GenBank/DDBJ databases">
        <authorList>
            <person name="Jo J.-H."/>
        </authorList>
    </citation>
    <scope>NUCLEOTIDE SEQUENCE [LARGE SCALE GENOMIC DNA]</scope>
    <source>
        <strain evidence="3 4">AS3R-12</strain>
    </source>
</reference>
<evidence type="ECO:0000313" key="3">
    <source>
        <dbReference type="EMBL" id="MEJ6010611.1"/>
    </source>
</evidence>
<accession>A0ABU8SAN9</accession>
<dbReference type="EMBL" id="JBBHJY010000005">
    <property type="protein sequence ID" value="MEJ6010611.1"/>
    <property type="molecule type" value="Genomic_DNA"/>
</dbReference>
<gene>
    <name evidence="3" type="ORF">WG900_11860</name>
</gene>
<evidence type="ECO:0000313" key="4">
    <source>
        <dbReference type="Proteomes" id="UP001379235"/>
    </source>
</evidence>
<keyword evidence="4" id="KW-1185">Reference proteome</keyword>
<proteinExistence type="predicted"/>